<evidence type="ECO:0000256" key="6">
    <source>
        <dbReference type="ARBA" id="ARBA00023242"/>
    </source>
</evidence>
<organism evidence="17 18">
    <name type="scientific">Tilletia caries</name>
    <name type="common">wheat bunt fungus</name>
    <dbReference type="NCBI Taxonomy" id="13290"/>
    <lineage>
        <taxon>Eukaryota</taxon>
        <taxon>Fungi</taxon>
        <taxon>Dikarya</taxon>
        <taxon>Basidiomycota</taxon>
        <taxon>Ustilaginomycotina</taxon>
        <taxon>Exobasidiomycetes</taxon>
        <taxon>Tilletiales</taxon>
        <taxon>Tilletiaceae</taxon>
        <taxon>Tilletia</taxon>
    </lineage>
</organism>
<evidence type="ECO:0000259" key="15">
    <source>
        <dbReference type="Pfam" id="PF00125"/>
    </source>
</evidence>
<reference evidence="16" key="3">
    <citation type="submission" date="2020-10" db="EMBL/GenBank/DDBJ databases">
        <authorList>
            <person name="Sedaghatjoo S."/>
        </authorList>
    </citation>
    <scope>NUCLEOTIDE SEQUENCE</scope>
    <source>
        <strain evidence="16">AZH3</strain>
    </source>
</reference>
<dbReference type="Gene3D" id="1.10.20.10">
    <property type="entry name" value="Histone, subunit A"/>
    <property type="match status" value="1"/>
</dbReference>
<dbReference type="Proteomes" id="UP000836402">
    <property type="component" value="Unassembled WGS sequence"/>
</dbReference>
<dbReference type="InterPro" id="IPR007125">
    <property type="entry name" value="H2A/H2B/H3"/>
</dbReference>
<dbReference type="InterPro" id="IPR000164">
    <property type="entry name" value="Histone_H3/CENP-A"/>
</dbReference>
<feature type="compositionally biased region" description="Polar residues" evidence="14">
    <location>
        <begin position="1"/>
        <end position="10"/>
    </location>
</feature>
<dbReference type="EMBL" id="LWDD02000019">
    <property type="protein sequence ID" value="KAE8265307.1"/>
    <property type="molecule type" value="Genomic_DNA"/>
</dbReference>
<dbReference type="FunFam" id="1.10.20.10:FF:000087">
    <property type="entry name" value="Probable histone 3"/>
    <property type="match status" value="1"/>
</dbReference>
<keyword evidence="6" id="KW-0539">Nucleus</keyword>
<proteinExistence type="inferred from homology"/>
<evidence type="ECO:0000313" key="17">
    <source>
        <dbReference type="EMBL" id="KAE8265307.1"/>
    </source>
</evidence>
<keyword evidence="7" id="KW-0544">Nucleosome core</keyword>
<dbReference type="SUPFAM" id="SSF47113">
    <property type="entry name" value="Histone-fold"/>
    <property type="match status" value="1"/>
</dbReference>
<evidence type="ECO:0000256" key="5">
    <source>
        <dbReference type="ARBA" id="ARBA00023125"/>
    </source>
</evidence>
<evidence type="ECO:0000256" key="10">
    <source>
        <dbReference type="ARBA" id="ARBA00044024"/>
    </source>
</evidence>
<feature type="compositionally biased region" description="Low complexity" evidence="14">
    <location>
        <begin position="22"/>
        <end position="49"/>
    </location>
</feature>
<dbReference type="Proteomes" id="UP000077671">
    <property type="component" value="Unassembled WGS sequence"/>
</dbReference>
<evidence type="ECO:0000256" key="4">
    <source>
        <dbReference type="ARBA" id="ARBA00022454"/>
    </source>
</evidence>
<dbReference type="Pfam" id="PF00125">
    <property type="entry name" value="Histone"/>
    <property type="match status" value="1"/>
</dbReference>
<reference evidence="17" key="2">
    <citation type="journal article" date="2019" name="IMA Fungus">
        <title>Genome sequencing and comparison of five Tilletia species to identify candidate genes for the detection of regulated species infecting wheat.</title>
        <authorList>
            <person name="Nguyen H.D.T."/>
            <person name="Sultana T."/>
            <person name="Kesanakurti P."/>
            <person name="Hambleton S."/>
        </authorList>
    </citation>
    <scope>NUCLEOTIDE SEQUENCE</scope>
    <source>
        <strain evidence="17">DAOMC 238032</strain>
    </source>
</reference>
<evidence type="ECO:0000256" key="1">
    <source>
        <dbReference type="ARBA" id="ARBA00004123"/>
    </source>
</evidence>
<dbReference type="SMART" id="SM00428">
    <property type="entry name" value="H3"/>
    <property type="match status" value="1"/>
</dbReference>
<comment type="caution">
    <text evidence="17">The sequence shown here is derived from an EMBL/GenBank/DDBJ whole genome shotgun (WGS) entry which is preliminary data.</text>
</comment>
<sequence>MAGRSQTARKSTGGRAPRKQRTSAASAAAETSNAGANTSASTTAGASTAGRRKPRFRPGTVALREIRKYQKSTDLLIAKLPFARVIREVALDHVTDRPNVVGLRWQSSAILALQEATEAYLVHLFEDANLCAIHARRVTLMQRDIQLARRIRGVWGGMG</sequence>
<gene>
    <name evidence="17" type="ORF">A4X03_0g357</name>
    <name evidence="16" type="ORF">JKIAZH3_G4011</name>
</gene>
<evidence type="ECO:0000313" key="18">
    <source>
        <dbReference type="Proteomes" id="UP000077671"/>
    </source>
</evidence>
<dbReference type="GO" id="GO:0005634">
    <property type="term" value="C:nucleus"/>
    <property type="evidence" value="ECO:0007669"/>
    <property type="project" value="UniProtKB-SubCell"/>
</dbReference>
<keyword evidence="19" id="KW-1185">Reference proteome</keyword>
<comment type="subcellular location">
    <subcellularLocation>
        <location evidence="2">Chromosome</location>
        <location evidence="2">Centromere</location>
    </subcellularLocation>
    <subcellularLocation>
        <location evidence="1">Nucleus</location>
    </subcellularLocation>
</comment>
<evidence type="ECO:0000256" key="8">
    <source>
        <dbReference type="ARBA" id="ARBA00023328"/>
    </source>
</evidence>
<keyword evidence="4" id="KW-0158">Chromosome</keyword>
<dbReference type="GO" id="GO:0003677">
    <property type="term" value="F:DNA binding"/>
    <property type="evidence" value="ECO:0007669"/>
    <property type="project" value="UniProtKB-KW"/>
</dbReference>
<evidence type="ECO:0000256" key="9">
    <source>
        <dbReference type="ARBA" id="ARBA00043846"/>
    </source>
</evidence>
<evidence type="ECO:0000313" key="16">
    <source>
        <dbReference type="EMBL" id="CAD6945393.1"/>
    </source>
</evidence>
<comment type="similarity">
    <text evidence="3">Belongs to the histone H3 family.</text>
</comment>
<dbReference type="EMBL" id="CAJHJG010004856">
    <property type="protein sequence ID" value="CAD6945393.1"/>
    <property type="molecule type" value="Genomic_DNA"/>
</dbReference>
<evidence type="ECO:0000256" key="7">
    <source>
        <dbReference type="ARBA" id="ARBA00023269"/>
    </source>
</evidence>
<feature type="region of interest" description="Disordered" evidence="14">
    <location>
        <begin position="1"/>
        <end position="57"/>
    </location>
</feature>
<dbReference type="InterPro" id="IPR009072">
    <property type="entry name" value="Histone-fold"/>
</dbReference>
<dbReference type="GO" id="GO:0030527">
    <property type="term" value="F:structural constituent of chromatin"/>
    <property type="evidence" value="ECO:0007669"/>
    <property type="project" value="InterPro"/>
</dbReference>
<dbReference type="CDD" id="cd22911">
    <property type="entry name" value="HFD_H3"/>
    <property type="match status" value="1"/>
</dbReference>
<dbReference type="PRINTS" id="PR00622">
    <property type="entry name" value="HISTONEH3"/>
</dbReference>
<name>A0A177VHR6_9BASI</name>
<dbReference type="GO" id="GO:0000786">
    <property type="term" value="C:nucleosome"/>
    <property type="evidence" value="ECO:0007669"/>
    <property type="project" value="UniProtKB-KW"/>
</dbReference>
<comment type="function">
    <text evidence="9">Histone H3-like nucleosomal protein that is specifically found in centromeric nucleosomes. Replaces conventional H3 in the nucleosome core of centromeric chromatin that serves as an assembly site for the inner kinetochore. Required for recruitment and assembly of kinetochore proteins, mitotic progression and chromosome segregation. May serve as an epigenetic mark that propagates centromere identity through replication and cell division.</text>
</comment>
<protein>
    <recommendedName>
        <fullName evidence="11">Histone H3-like centromeric protein CSE4</fullName>
    </recommendedName>
    <alternativeName>
        <fullName evidence="13">CENP-A homolog</fullName>
    </alternativeName>
    <alternativeName>
        <fullName evidence="12">CENPA homolog</fullName>
    </alternativeName>
</protein>
<feature type="domain" description="Core Histone H2A/H2B/H3" evidence="15">
    <location>
        <begin position="58"/>
        <end position="151"/>
    </location>
</feature>
<dbReference type="GO" id="GO:0046982">
    <property type="term" value="F:protein heterodimerization activity"/>
    <property type="evidence" value="ECO:0007669"/>
    <property type="project" value="InterPro"/>
</dbReference>
<keyword evidence="5" id="KW-0238">DNA-binding</keyword>
<dbReference type="GO" id="GO:0000775">
    <property type="term" value="C:chromosome, centromeric region"/>
    <property type="evidence" value="ECO:0007669"/>
    <property type="project" value="UniProtKB-SubCell"/>
</dbReference>
<evidence type="ECO:0000256" key="3">
    <source>
        <dbReference type="ARBA" id="ARBA00010343"/>
    </source>
</evidence>
<evidence type="ECO:0000256" key="2">
    <source>
        <dbReference type="ARBA" id="ARBA00004584"/>
    </source>
</evidence>
<comment type="subunit">
    <text evidence="10">Component of centromeric nucleosomes, where DNA is wrapped around a histone octamer core. The octamer contains two molecules each of H2A, H2B, CSE4/CENPA and H4 assembled in one CSE4-H4 heterotetramer and two H2A-H2B heterodimers. Interacts with the inner kinetochore.</text>
</comment>
<evidence type="ECO:0000313" key="19">
    <source>
        <dbReference type="Proteomes" id="UP000836402"/>
    </source>
</evidence>
<evidence type="ECO:0000256" key="13">
    <source>
        <dbReference type="ARBA" id="ARBA00044336"/>
    </source>
</evidence>
<accession>A0A177VHR6</accession>
<dbReference type="AlphaFoldDB" id="A0A177VHR6"/>
<evidence type="ECO:0000256" key="12">
    <source>
        <dbReference type="ARBA" id="ARBA00044234"/>
    </source>
</evidence>
<evidence type="ECO:0000256" key="14">
    <source>
        <dbReference type="SAM" id="MobiDB-lite"/>
    </source>
</evidence>
<evidence type="ECO:0000256" key="11">
    <source>
        <dbReference type="ARBA" id="ARBA00044180"/>
    </source>
</evidence>
<keyword evidence="8" id="KW-0137">Centromere</keyword>
<reference evidence="17" key="1">
    <citation type="submission" date="2016-04" db="EMBL/GenBank/DDBJ databases">
        <authorList>
            <person name="Nguyen H.D."/>
            <person name="Kesanakurti P."/>
            <person name="Cullis J."/>
            <person name="Levesque C.A."/>
            <person name="Hambleton S."/>
        </authorList>
    </citation>
    <scope>NUCLEOTIDE SEQUENCE</scope>
    <source>
        <strain evidence="17">DAOMC 238032</strain>
    </source>
</reference>
<dbReference type="PANTHER" id="PTHR11426">
    <property type="entry name" value="HISTONE H3"/>
    <property type="match status" value="1"/>
</dbReference>